<keyword evidence="7 10" id="KW-1133">Transmembrane helix</keyword>
<feature type="domain" description="ABC transporter" evidence="11">
    <location>
        <begin position="335"/>
        <end position="570"/>
    </location>
</feature>
<keyword evidence="9 10" id="KW-0472">Membrane</keyword>
<keyword evidence="8" id="KW-0445">Lipid transport</keyword>
<gene>
    <name evidence="13" type="ORF">GGD90_001844</name>
</gene>
<dbReference type="AlphaFoldDB" id="A0A840G517"/>
<dbReference type="GO" id="GO:0016887">
    <property type="term" value="F:ATP hydrolysis activity"/>
    <property type="evidence" value="ECO:0007669"/>
    <property type="project" value="InterPro"/>
</dbReference>
<keyword evidence="6 13" id="KW-0067">ATP-binding</keyword>
<evidence type="ECO:0000256" key="7">
    <source>
        <dbReference type="ARBA" id="ARBA00022989"/>
    </source>
</evidence>
<dbReference type="RefSeq" id="WP_153116224.1">
    <property type="nucleotide sequence ID" value="NZ_JACIGE010000005.1"/>
</dbReference>
<dbReference type="PANTHER" id="PTHR24221:SF397">
    <property type="entry name" value="ABC TRANSPORTER, ATP-BINDING TRANSMEMBRANE PROTEIN"/>
    <property type="match status" value="1"/>
</dbReference>
<protein>
    <submittedName>
        <fullName evidence="13">ATP-binding cassette subfamily B protein</fullName>
    </submittedName>
</protein>
<dbReference type="GO" id="GO:0005886">
    <property type="term" value="C:plasma membrane"/>
    <property type="evidence" value="ECO:0007669"/>
    <property type="project" value="UniProtKB-SubCell"/>
</dbReference>
<dbReference type="OrthoDB" id="9806127at2"/>
<dbReference type="Proteomes" id="UP000587070">
    <property type="component" value="Unassembled WGS sequence"/>
</dbReference>
<dbReference type="Gene3D" id="1.20.1560.10">
    <property type="entry name" value="ABC transporter type 1, transmembrane domain"/>
    <property type="match status" value="1"/>
</dbReference>
<dbReference type="SUPFAM" id="SSF52540">
    <property type="entry name" value="P-loop containing nucleoside triphosphate hydrolases"/>
    <property type="match status" value="1"/>
</dbReference>
<feature type="transmembrane region" description="Helical" evidence="10">
    <location>
        <begin position="162"/>
        <end position="179"/>
    </location>
</feature>
<organism evidence="13 14">
    <name type="scientific">Rhodocyclus tenuis</name>
    <name type="common">Rhodospirillum tenue</name>
    <dbReference type="NCBI Taxonomy" id="1066"/>
    <lineage>
        <taxon>Bacteria</taxon>
        <taxon>Pseudomonadati</taxon>
        <taxon>Pseudomonadota</taxon>
        <taxon>Betaproteobacteria</taxon>
        <taxon>Rhodocyclales</taxon>
        <taxon>Rhodocyclaceae</taxon>
        <taxon>Rhodocyclus</taxon>
    </lineage>
</organism>
<feature type="transmembrane region" description="Helical" evidence="10">
    <location>
        <begin position="57"/>
        <end position="75"/>
    </location>
</feature>
<dbReference type="GO" id="GO:0005524">
    <property type="term" value="F:ATP binding"/>
    <property type="evidence" value="ECO:0007669"/>
    <property type="project" value="UniProtKB-KW"/>
</dbReference>
<dbReference type="EMBL" id="JACIGE010000005">
    <property type="protein sequence ID" value="MBB4247473.1"/>
    <property type="molecule type" value="Genomic_DNA"/>
</dbReference>
<evidence type="ECO:0000256" key="6">
    <source>
        <dbReference type="ARBA" id="ARBA00022840"/>
    </source>
</evidence>
<comment type="caution">
    <text evidence="13">The sequence shown here is derived from an EMBL/GenBank/DDBJ whole genome shotgun (WGS) entry which is preliminary data.</text>
</comment>
<sequence>MIGNLISVGQRLSGRNDPRLAYGIACSAAEGLFAAALYPLIYLLLREVEAGAVTTHSAGLYALAMFACVMLRIAAGRIAMPMLFSAAYALMGEARLRVANHLRRLPMGWFARQRGGDLSARLTSDLELVEHLWSHFLGVFVTGLTMPICLMAFLFWIDVRMALAALAGLPPALLALWWTQRVVGQPGERLIAASASVQSELLEYVQGIAVIRSFGRFGDAWQRLLRKLDEQHAALVAVESKPTPWLVSYGFLLEAGYVGLVFAGVWWLSAGTLSALVLVSFMVLVLPVYRQLFDVGQAMLMLRFSRRAMSRIEELLTEPVLPEPASALPPQGHDIVVDAVHFAYEGAAEVALRSVSCTFPARGLTAIVGPSGAGKTTLVHLIARLWDVQAGAIRIGGVDVRDIGSHLLHRHVAMVFQDVVLFSGSVRDNLRIGCPDASDDQIVAAARRACAHDFIEALPQGYDTVLDEGGASLSGGERQRLSIARALLRDAPILLLDEATASVDPSGEAEIQRALAELARGRTVIAIAHRLHSVRHAEQILVLDGGRLVERGRHEELVQQAGVYARLWERQMQARRWTLAASGAH</sequence>
<keyword evidence="4 10" id="KW-0812">Transmembrane</keyword>
<feature type="domain" description="ABC transmembrane type-1" evidence="12">
    <location>
        <begin position="23"/>
        <end position="302"/>
    </location>
</feature>
<evidence type="ECO:0000256" key="3">
    <source>
        <dbReference type="ARBA" id="ARBA00022475"/>
    </source>
</evidence>
<dbReference type="GO" id="GO:0034040">
    <property type="term" value="F:ATPase-coupled lipid transmembrane transporter activity"/>
    <property type="evidence" value="ECO:0007669"/>
    <property type="project" value="TreeGrafter"/>
</dbReference>
<proteinExistence type="predicted"/>
<evidence type="ECO:0000313" key="13">
    <source>
        <dbReference type="EMBL" id="MBB4247473.1"/>
    </source>
</evidence>
<dbReference type="SMART" id="SM00382">
    <property type="entry name" value="AAA"/>
    <property type="match status" value="1"/>
</dbReference>
<evidence type="ECO:0000256" key="5">
    <source>
        <dbReference type="ARBA" id="ARBA00022741"/>
    </source>
</evidence>
<feature type="transmembrane region" description="Helical" evidence="10">
    <location>
        <begin position="136"/>
        <end position="156"/>
    </location>
</feature>
<reference evidence="13 14" key="1">
    <citation type="submission" date="2020-08" db="EMBL/GenBank/DDBJ databases">
        <title>Genome sequencing of Purple Non-Sulfur Bacteria from various extreme environments.</title>
        <authorList>
            <person name="Mayer M."/>
        </authorList>
    </citation>
    <scope>NUCLEOTIDE SEQUENCE [LARGE SCALE GENOMIC DNA]</scope>
    <source>
        <strain evidence="13 14">2761</strain>
    </source>
</reference>
<dbReference type="CDD" id="cd07346">
    <property type="entry name" value="ABC_6TM_exporters"/>
    <property type="match status" value="1"/>
</dbReference>
<dbReference type="PROSITE" id="PS00211">
    <property type="entry name" value="ABC_TRANSPORTER_1"/>
    <property type="match status" value="1"/>
</dbReference>
<feature type="transmembrane region" description="Helical" evidence="10">
    <location>
        <begin position="273"/>
        <end position="293"/>
    </location>
</feature>
<dbReference type="InterPro" id="IPR017871">
    <property type="entry name" value="ABC_transporter-like_CS"/>
</dbReference>
<dbReference type="PANTHER" id="PTHR24221">
    <property type="entry name" value="ATP-BINDING CASSETTE SUB-FAMILY B"/>
    <property type="match status" value="1"/>
</dbReference>
<dbReference type="PROSITE" id="PS50929">
    <property type="entry name" value="ABC_TM1F"/>
    <property type="match status" value="1"/>
</dbReference>
<dbReference type="InterPro" id="IPR003439">
    <property type="entry name" value="ABC_transporter-like_ATP-bd"/>
</dbReference>
<dbReference type="FunFam" id="3.40.50.300:FF:000221">
    <property type="entry name" value="Multidrug ABC transporter ATP-binding protein"/>
    <property type="match status" value="1"/>
</dbReference>
<feature type="transmembrane region" description="Helical" evidence="10">
    <location>
        <begin position="246"/>
        <end position="267"/>
    </location>
</feature>
<comment type="subcellular location">
    <subcellularLocation>
        <location evidence="1">Cell membrane</location>
        <topology evidence="1">Multi-pass membrane protein</topology>
    </subcellularLocation>
</comment>
<dbReference type="InterPro" id="IPR039421">
    <property type="entry name" value="Type_1_exporter"/>
</dbReference>
<evidence type="ECO:0000313" key="14">
    <source>
        <dbReference type="Proteomes" id="UP000587070"/>
    </source>
</evidence>
<evidence type="ECO:0000259" key="11">
    <source>
        <dbReference type="PROSITE" id="PS50893"/>
    </source>
</evidence>
<evidence type="ECO:0000256" key="1">
    <source>
        <dbReference type="ARBA" id="ARBA00004651"/>
    </source>
</evidence>
<dbReference type="InterPro" id="IPR003593">
    <property type="entry name" value="AAA+_ATPase"/>
</dbReference>
<evidence type="ECO:0000256" key="8">
    <source>
        <dbReference type="ARBA" id="ARBA00023055"/>
    </source>
</evidence>
<evidence type="ECO:0000256" key="9">
    <source>
        <dbReference type="ARBA" id="ARBA00023136"/>
    </source>
</evidence>
<keyword evidence="2" id="KW-0813">Transport</keyword>
<keyword evidence="14" id="KW-1185">Reference proteome</keyword>
<dbReference type="Pfam" id="PF00005">
    <property type="entry name" value="ABC_tran"/>
    <property type="match status" value="1"/>
</dbReference>
<evidence type="ECO:0000256" key="2">
    <source>
        <dbReference type="ARBA" id="ARBA00022448"/>
    </source>
</evidence>
<evidence type="ECO:0000256" key="4">
    <source>
        <dbReference type="ARBA" id="ARBA00022692"/>
    </source>
</evidence>
<evidence type="ECO:0000259" key="12">
    <source>
        <dbReference type="PROSITE" id="PS50929"/>
    </source>
</evidence>
<dbReference type="InterPro" id="IPR036640">
    <property type="entry name" value="ABC1_TM_sf"/>
</dbReference>
<dbReference type="PROSITE" id="PS50893">
    <property type="entry name" value="ABC_TRANSPORTER_2"/>
    <property type="match status" value="1"/>
</dbReference>
<evidence type="ECO:0000256" key="10">
    <source>
        <dbReference type="SAM" id="Phobius"/>
    </source>
</evidence>
<feature type="transmembrane region" description="Helical" evidence="10">
    <location>
        <begin position="20"/>
        <end position="45"/>
    </location>
</feature>
<dbReference type="InterPro" id="IPR011527">
    <property type="entry name" value="ABC1_TM_dom"/>
</dbReference>
<dbReference type="SUPFAM" id="SSF90123">
    <property type="entry name" value="ABC transporter transmembrane region"/>
    <property type="match status" value="1"/>
</dbReference>
<keyword evidence="5" id="KW-0547">Nucleotide-binding</keyword>
<dbReference type="GO" id="GO:0140359">
    <property type="term" value="F:ABC-type transporter activity"/>
    <property type="evidence" value="ECO:0007669"/>
    <property type="project" value="InterPro"/>
</dbReference>
<accession>A0A840G517</accession>
<name>A0A840G517_RHOTE</name>
<dbReference type="Pfam" id="PF00664">
    <property type="entry name" value="ABC_membrane"/>
    <property type="match status" value="1"/>
</dbReference>
<dbReference type="Gene3D" id="3.40.50.300">
    <property type="entry name" value="P-loop containing nucleotide triphosphate hydrolases"/>
    <property type="match status" value="1"/>
</dbReference>
<keyword evidence="3" id="KW-1003">Cell membrane</keyword>
<dbReference type="InterPro" id="IPR027417">
    <property type="entry name" value="P-loop_NTPase"/>
</dbReference>